<dbReference type="AlphaFoldDB" id="A0A4Z0GKK8"/>
<feature type="binding site" evidence="7 8">
    <location>
        <position position="29"/>
    </location>
    <ligand>
        <name>S-adenosyl-L-methionine</name>
        <dbReference type="ChEBI" id="CHEBI:59789"/>
    </ligand>
</feature>
<name>A0A4Z0GKK8_9BACL</name>
<dbReference type="NCBIfam" id="TIGR00755">
    <property type="entry name" value="ksgA"/>
    <property type="match status" value="1"/>
</dbReference>
<dbReference type="FunFam" id="3.40.50.150:FF:000023">
    <property type="entry name" value="Ribosomal RNA small subunit methyltransferase A"/>
    <property type="match status" value="1"/>
</dbReference>
<dbReference type="SUPFAM" id="SSF53335">
    <property type="entry name" value="S-adenosyl-L-methionine-dependent methyltransferases"/>
    <property type="match status" value="1"/>
</dbReference>
<dbReference type="InterPro" id="IPR023165">
    <property type="entry name" value="rRNA_Ade_diMease-like_C"/>
</dbReference>
<dbReference type="InterPro" id="IPR001737">
    <property type="entry name" value="KsgA/Erm"/>
</dbReference>
<comment type="subcellular location">
    <subcellularLocation>
        <location evidence="7">Cytoplasm</location>
    </subcellularLocation>
</comment>
<feature type="binding site" evidence="7 8">
    <location>
        <position position="127"/>
    </location>
    <ligand>
        <name>S-adenosyl-L-methionine</name>
        <dbReference type="ChEBI" id="CHEBI:59789"/>
    </ligand>
</feature>
<dbReference type="PANTHER" id="PTHR11727">
    <property type="entry name" value="DIMETHYLADENOSINE TRANSFERASE"/>
    <property type="match status" value="1"/>
</dbReference>
<evidence type="ECO:0000256" key="1">
    <source>
        <dbReference type="ARBA" id="ARBA00022490"/>
    </source>
</evidence>
<dbReference type="Gene3D" id="1.10.8.100">
    <property type="entry name" value="Ribosomal RNA adenine dimethylase-like, domain 2"/>
    <property type="match status" value="1"/>
</dbReference>
<keyword evidence="11" id="KW-1185">Reference proteome</keyword>
<dbReference type="Pfam" id="PF00398">
    <property type="entry name" value="RrnaAD"/>
    <property type="match status" value="1"/>
</dbReference>
<dbReference type="GO" id="GO:0003723">
    <property type="term" value="F:RNA binding"/>
    <property type="evidence" value="ECO:0007669"/>
    <property type="project" value="UniProtKB-UniRule"/>
</dbReference>
<dbReference type="InterPro" id="IPR029063">
    <property type="entry name" value="SAM-dependent_MTases_sf"/>
</dbReference>
<comment type="catalytic activity">
    <reaction evidence="7">
        <text>adenosine(1518)/adenosine(1519) in 16S rRNA + 4 S-adenosyl-L-methionine = N(6)-dimethyladenosine(1518)/N(6)-dimethyladenosine(1519) in 16S rRNA + 4 S-adenosyl-L-homocysteine + 4 H(+)</text>
        <dbReference type="Rhea" id="RHEA:19609"/>
        <dbReference type="Rhea" id="RHEA-COMP:10232"/>
        <dbReference type="Rhea" id="RHEA-COMP:10233"/>
        <dbReference type="ChEBI" id="CHEBI:15378"/>
        <dbReference type="ChEBI" id="CHEBI:57856"/>
        <dbReference type="ChEBI" id="CHEBI:59789"/>
        <dbReference type="ChEBI" id="CHEBI:74411"/>
        <dbReference type="ChEBI" id="CHEBI:74493"/>
        <dbReference type="EC" id="2.1.1.182"/>
    </reaction>
</comment>
<evidence type="ECO:0000256" key="3">
    <source>
        <dbReference type="ARBA" id="ARBA00022603"/>
    </source>
</evidence>
<comment type="caution">
    <text evidence="10">The sequence shown here is derived from an EMBL/GenBank/DDBJ whole genome shotgun (WGS) entry which is preliminary data.</text>
</comment>
<evidence type="ECO:0000256" key="6">
    <source>
        <dbReference type="ARBA" id="ARBA00022884"/>
    </source>
</evidence>
<feature type="binding site" evidence="7 8">
    <location>
        <position position="56"/>
    </location>
    <ligand>
        <name>S-adenosyl-L-methionine</name>
        <dbReference type="ChEBI" id="CHEBI:59789"/>
    </ligand>
</feature>
<reference evidence="10 11" key="1">
    <citation type="journal article" date="2015" name="Int. J. Syst. Evol. Microbiol.">
        <title>Sporolactobacillus shoreae sp. nov. and Sporolactobacillus spathodeae sp. nov., two spore-forming lactic acid bacteria isolated from tree barks in Thailand.</title>
        <authorList>
            <person name="Thamacharoensuk T."/>
            <person name="Kitahara M."/>
            <person name="Ohkuma M."/>
            <person name="Thongchul N."/>
            <person name="Tanasupawat S."/>
        </authorList>
    </citation>
    <scope>NUCLEOTIDE SEQUENCE [LARGE SCALE GENOMIC DNA]</scope>
    <source>
        <strain evidence="10 11">BK92</strain>
    </source>
</reference>
<evidence type="ECO:0000259" key="9">
    <source>
        <dbReference type="SMART" id="SM00650"/>
    </source>
</evidence>
<protein>
    <recommendedName>
        <fullName evidence="7">Ribosomal RNA small subunit methyltransferase A</fullName>
        <ecNumber evidence="7">2.1.1.182</ecNumber>
    </recommendedName>
    <alternativeName>
        <fullName evidence="7">16S rRNA (adenine(1518)-N(6)/adenine(1519)-N(6))-dimethyltransferase</fullName>
    </alternativeName>
    <alternativeName>
        <fullName evidence="7">16S rRNA dimethyladenosine transferase</fullName>
    </alternativeName>
    <alternativeName>
        <fullName evidence="7">16S rRNA dimethylase</fullName>
    </alternativeName>
    <alternativeName>
        <fullName evidence="7">S-adenosylmethionine-6-N', N'-adenosyl(rRNA) dimethyltransferase</fullName>
    </alternativeName>
</protein>
<gene>
    <name evidence="7 10" type="primary">rsmA</name>
    <name evidence="7" type="synonym">ksgA</name>
    <name evidence="10" type="ORF">E4665_15130</name>
</gene>
<evidence type="ECO:0000256" key="4">
    <source>
        <dbReference type="ARBA" id="ARBA00022679"/>
    </source>
</evidence>
<keyword evidence="6 7" id="KW-0694">RNA-binding</keyword>
<keyword evidence="5 7" id="KW-0949">S-adenosyl-L-methionine</keyword>
<dbReference type="PROSITE" id="PS01131">
    <property type="entry name" value="RRNA_A_DIMETH"/>
    <property type="match status" value="1"/>
</dbReference>
<dbReference type="PANTHER" id="PTHR11727:SF7">
    <property type="entry name" value="DIMETHYLADENOSINE TRANSFERASE-RELATED"/>
    <property type="match status" value="1"/>
</dbReference>
<keyword evidence="1 7" id="KW-0963">Cytoplasm</keyword>
<feature type="domain" description="Ribosomal RNA adenine methylase transferase N-terminal" evidence="9">
    <location>
        <begin position="36"/>
        <end position="212"/>
    </location>
</feature>
<evidence type="ECO:0000313" key="11">
    <source>
        <dbReference type="Proteomes" id="UP000298347"/>
    </source>
</evidence>
<accession>A0A4Z0GKK8</accession>
<evidence type="ECO:0000256" key="5">
    <source>
        <dbReference type="ARBA" id="ARBA00022691"/>
    </source>
</evidence>
<dbReference type="InterPro" id="IPR011530">
    <property type="entry name" value="rRNA_adenine_dimethylase"/>
</dbReference>
<dbReference type="Proteomes" id="UP000298347">
    <property type="component" value="Unassembled WGS sequence"/>
</dbReference>
<comment type="similarity">
    <text evidence="7">Belongs to the class I-like SAM-binding methyltransferase superfamily. rRNA adenine N(6)-methyltransferase family. RsmA subfamily.</text>
</comment>
<dbReference type="OrthoDB" id="9814755at2"/>
<feature type="binding site" evidence="7 8">
    <location>
        <position position="102"/>
    </location>
    <ligand>
        <name>S-adenosyl-L-methionine</name>
        <dbReference type="ChEBI" id="CHEBI:59789"/>
    </ligand>
</feature>
<evidence type="ECO:0000313" key="10">
    <source>
        <dbReference type="EMBL" id="TGA96517.1"/>
    </source>
</evidence>
<dbReference type="EMBL" id="SRJD01000023">
    <property type="protein sequence ID" value="TGA96517.1"/>
    <property type="molecule type" value="Genomic_DNA"/>
</dbReference>
<dbReference type="RefSeq" id="WP_135349635.1">
    <property type="nucleotide sequence ID" value="NZ_SRJD01000023.1"/>
</dbReference>
<keyword evidence="4 7" id="KW-0808">Transferase</keyword>
<dbReference type="SMART" id="SM00650">
    <property type="entry name" value="rADc"/>
    <property type="match status" value="1"/>
</dbReference>
<proteinExistence type="inferred from homology"/>
<dbReference type="GO" id="GO:0005829">
    <property type="term" value="C:cytosol"/>
    <property type="evidence" value="ECO:0007669"/>
    <property type="project" value="TreeGrafter"/>
</dbReference>
<dbReference type="InterPro" id="IPR020596">
    <property type="entry name" value="rRNA_Ade_Mease_Trfase_CS"/>
</dbReference>
<dbReference type="EC" id="2.1.1.182" evidence="7"/>
<organism evidence="10 11">
    <name type="scientific">Sporolactobacillus shoreae</name>
    <dbReference type="NCBI Taxonomy" id="1465501"/>
    <lineage>
        <taxon>Bacteria</taxon>
        <taxon>Bacillati</taxon>
        <taxon>Bacillota</taxon>
        <taxon>Bacilli</taxon>
        <taxon>Bacillales</taxon>
        <taxon>Sporolactobacillaceae</taxon>
        <taxon>Sporolactobacillus</taxon>
    </lineage>
</organism>
<dbReference type="PROSITE" id="PS51689">
    <property type="entry name" value="SAM_RNA_A_N6_MT"/>
    <property type="match status" value="1"/>
</dbReference>
<feature type="binding site" evidence="7 8">
    <location>
        <position position="77"/>
    </location>
    <ligand>
        <name>S-adenosyl-L-methionine</name>
        <dbReference type="ChEBI" id="CHEBI:59789"/>
    </ligand>
</feature>
<keyword evidence="3 7" id="KW-0489">Methyltransferase</keyword>
<evidence type="ECO:0000256" key="8">
    <source>
        <dbReference type="PROSITE-ProRule" id="PRU01026"/>
    </source>
</evidence>
<sequence length="294" mass="32773">MTKRISSPKVTNDVIRQHKFTLKKSLGQNFLVDENILRKIVEAAGLTEESHVLEIGPGAGALTQFLAESARRVIAIEIDQRLEPILNETLQGYENVSVRFGDVLKMDLQQVITEECPPDVPITVVANLPYYVTTPILMKLLTGDVPIQTIVVMVQKEVAGRLGAVPGEKSYGSLSIAVQYMADPEIIMTVPKTVFVPQPNVDSAVIRLNVRPDKKVEVADEAFFFRLVRASFAQRRKTLVNNLMNNLFSKDKKDEILAVLNAVGIDPGRRGETLTIHEFAKLSDHFQNLINEQE</sequence>
<dbReference type="CDD" id="cd02440">
    <property type="entry name" value="AdoMet_MTases"/>
    <property type="match status" value="1"/>
</dbReference>
<dbReference type="GO" id="GO:0052908">
    <property type="term" value="F:16S rRNA (adenine(1518)-N(6)/adenine(1519)-N(6))-dimethyltransferase activity"/>
    <property type="evidence" value="ECO:0007669"/>
    <property type="project" value="UniProtKB-EC"/>
</dbReference>
<feature type="binding site" evidence="7 8">
    <location>
        <position position="31"/>
    </location>
    <ligand>
        <name>S-adenosyl-L-methionine</name>
        <dbReference type="ChEBI" id="CHEBI:59789"/>
    </ligand>
</feature>
<dbReference type="HAMAP" id="MF_00607">
    <property type="entry name" value="16SrRNA_methyltr_A"/>
    <property type="match status" value="1"/>
</dbReference>
<evidence type="ECO:0000256" key="7">
    <source>
        <dbReference type="HAMAP-Rule" id="MF_00607"/>
    </source>
</evidence>
<comment type="function">
    <text evidence="7">Specifically dimethylates two adjacent adenosines (A1518 and A1519) in the loop of a conserved hairpin near the 3'-end of 16S rRNA in the 30S particle. May play a critical role in biogenesis of 30S subunits.</text>
</comment>
<dbReference type="Gene3D" id="3.40.50.150">
    <property type="entry name" value="Vaccinia Virus protein VP39"/>
    <property type="match status" value="1"/>
</dbReference>
<evidence type="ECO:0000256" key="2">
    <source>
        <dbReference type="ARBA" id="ARBA00022552"/>
    </source>
</evidence>
<keyword evidence="2 7" id="KW-0698">rRNA processing</keyword>
<dbReference type="InterPro" id="IPR020598">
    <property type="entry name" value="rRNA_Ade_methylase_Trfase_N"/>
</dbReference>